<organism evidence="2 3">
    <name type="scientific">Physocladia obscura</name>
    <dbReference type="NCBI Taxonomy" id="109957"/>
    <lineage>
        <taxon>Eukaryota</taxon>
        <taxon>Fungi</taxon>
        <taxon>Fungi incertae sedis</taxon>
        <taxon>Chytridiomycota</taxon>
        <taxon>Chytridiomycota incertae sedis</taxon>
        <taxon>Chytridiomycetes</taxon>
        <taxon>Chytridiales</taxon>
        <taxon>Chytriomycetaceae</taxon>
        <taxon>Physocladia</taxon>
    </lineage>
</organism>
<reference evidence="2" key="1">
    <citation type="submission" date="2020-05" db="EMBL/GenBank/DDBJ databases">
        <title>Phylogenomic resolution of chytrid fungi.</title>
        <authorList>
            <person name="Stajich J.E."/>
            <person name="Amses K."/>
            <person name="Simmons R."/>
            <person name="Seto K."/>
            <person name="Myers J."/>
            <person name="Bonds A."/>
            <person name="Quandt C.A."/>
            <person name="Barry K."/>
            <person name="Liu P."/>
            <person name="Grigoriev I."/>
            <person name="Longcore J.E."/>
            <person name="James T.Y."/>
        </authorList>
    </citation>
    <scope>NUCLEOTIDE SEQUENCE</scope>
    <source>
        <strain evidence="2">JEL0513</strain>
    </source>
</reference>
<dbReference type="EMBL" id="JADGJH010001538">
    <property type="protein sequence ID" value="KAJ3112480.1"/>
    <property type="molecule type" value="Genomic_DNA"/>
</dbReference>
<evidence type="ECO:0000313" key="2">
    <source>
        <dbReference type="EMBL" id="KAJ3112480.1"/>
    </source>
</evidence>
<dbReference type="Proteomes" id="UP001211907">
    <property type="component" value="Unassembled WGS sequence"/>
</dbReference>
<sequence>MQPLKRTRRNTSDESSDESDLPLQKSARIHQLPSPPAALPIVPQEPPAPPAPTVAPVPPPPVLYTLPAKVKGRVYVPRVPYQLFETAEASNESCLEPPPVFGLDGRATHLYFEIASWGVMWAGMNKKTREEHEAAILMMIEKTGKTQEQIENMGTACCGITLQQCDYWYSLACLYGRRINVATAGKDAGRGSGFSSRCRGCLANHNALNLRLCCTFVETALRKMAFNLIIHDEWSGKVSQDVSYSLVLRVLRNGGFIHLRTQADVIAIRKPLTKDKQAEHLTWIKARPHHGFRTGAELILLTEAGLNMISLDRSDSNKKIDQIGQTIVADSWGFNRLSNSLSERATDRLLHEILAGDYAEGDAAFRQRNGDVEPRRLSEAWEASIQRKWASMSSEAKTQQYKSRREGPVDPNFVFPDIRFWGPDGGLPEFQRLCRLNANESGNLVDEMSGMELTCDNWGVDRVDGRKVFASVETLTLEMQRRYMVQADFRIATQLILREYLNQIRAFRNSQAYRDNMDNDFFTWMRYHHTKTDAELKTAISRFPDKCLKTLMASSKKRKLDSDDETDDK</sequence>
<accession>A0AAD5SVY2</accession>
<proteinExistence type="predicted"/>
<evidence type="ECO:0000313" key="3">
    <source>
        <dbReference type="Proteomes" id="UP001211907"/>
    </source>
</evidence>
<comment type="caution">
    <text evidence="2">The sequence shown here is derived from an EMBL/GenBank/DDBJ whole genome shotgun (WGS) entry which is preliminary data.</text>
</comment>
<protein>
    <submittedName>
        <fullName evidence="2">Uncharacterized protein</fullName>
    </submittedName>
</protein>
<feature type="compositionally biased region" description="Pro residues" evidence="1">
    <location>
        <begin position="33"/>
        <end position="55"/>
    </location>
</feature>
<feature type="region of interest" description="Disordered" evidence="1">
    <location>
        <begin position="1"/>
        <end position="55"/>
    </location>
</feature>
<dbReference type="AlphaFoldDB" id="A0AAD5SVY2"/>
<evidence type="ECO:0000256" key="1">
    <source>
        <dbReference type="SAM" id="MobiDB-lite"/>
    </source>
</evidence>
<keyword evidence="3" id="KW-1185">Reference proteome</keyword>
<gene>
    <name evidence="2" type="ORF">HK100_002318</name>
</gene>
<name>A0AAD5SVY2_9FUNG</name>